<dbReference type="OrthoDB" id="7548642at2759"/>
<dbReference type="GeneID" id="105429856"/>
<gene>
    <name evidence="2" type="primary">LOC105429856</name>
</gene>
<reference evidence="2" key="1">
    <citation type="submission" date="2025-08" db="UniProtKB">
        <authorList>
            <consortium name="RefSeq"/>
        </authorList>
    </citation>
    <scope>IDENTIFICATION</scope>
</reference>
<dbReference type="Gene3D" id="3.40.605.10">
    <property type="entry name" value="Aldehyde Dehydrogenase, Chain A, domain 1"/>
    <property type="match status" value="1"/>
</dbReference>
<dbReference type="KEGG" id="pbar:105429856"/>
<dbReference type="RefSeq" id="XP_011641372.1">
    <property type="nucleotide sequence ID" value="XM_011643070.2"/>
</dbReference>
<evidence type="ECO:0000313" key="2">
    <source>
        <dbReference type="RefSeq" id="XP_011641372.1"/>
    </source>
</evidence>
<keyword evidence="1" id="KW-1185">Reference proteome</keyword>
<proteinExistence type="predicted"/>
<dbReference type="GO" id="GO:0016491">
    <property type="term" value="F:oxidoreductase activity"/>
    <property type="evidence" value="ECO:0007669"/>
    <property type="project" value="InterPro"/>
</dbReference>
<evidence type="ECO:0000313" key="1">
    <source>
        <dbReference type="Proteomes" id="UP000504615"/>
    </source>
</evidence>
<dbReference type="Proteomes" id="UP000504615">
    <property type="component" value="Unplaced"/>
</dbReference>
<dbReference type="InterPro" id="IPR016162">
    <property type="entry name" value="Ald_DH_N"/>
</dbReference>
<dbReference type="AlphaFoldDB" id="A0A6I9WP67"/>
<protein>
    <submittedName>
        <fullName evidence="2">Uncharacterized protein LOC105429856</fullName>
    </submittedName>
</protein>
<accession>A0A6I9WP67</accession>
<dbReference type="InterPro" id="IPR016161">
    <property type="entry name" value="Ald_DH/histidinol_DH"/>
</dbReference>
<dbReference type="SUPFAM" id="SSF53720">
    <property type="entry name" value="ALDH-like"/>
    <property type="match status" value="1"/>
</dbReference>
<name>A0A6I9WP67_9HYME</name>
<sequence>MEFSGGAVFLPYINVCDQEIRRENIHKMRKVSIDLIDSLQIKNGIILNSPEETNCVIYHLFYGGMWQPPLLNMYTKHNFLYDIFLANVTNSDIVKCYESAEKGFEIWSAKSIKSRIEILSNLESMLISIGKPLLAAIVERWMSFPNVCPNVIGFSSACASSQYAEVEVMYTRMPLGVIFLKECNENALFVRLMQTLIAGNTVIVLNNANFSGILPYCNIFSTCGIPAGVINSLSHSDLNFLENKLFAGPHSDYIKDYFEKGTSVQSYAISYRNLTMPKQIVLPFK</sequence>
<organism evidence="1 2">
    <name type="scientific">Pogonomyrmex barbatus</name>
    <name type="common">red harvester ant</name>
    <dbReference type="NCBI Taxonomy" id="144034"/>
    <lineage>
        <taxon>Eukaryota</taxon>
        <taxon>Metazoa</taxon>
        <taxon>Ecdysozoa</taxon>
        <taxon>Arthropoda</taxon>
        <taxon>Hexapoda</taxon>
        <taxon>Insecta</taxon>
        <taxon>Pterygota</taxon>
        <taxon>Neoptera</taxon>
        <taxon>Endopterygota</taxon>
        <taxon>Hymenoptera</taxon>
        <taxon>Apocrita</taxon>
        <taxon>Aculeata</taxon>
        <taxon>Formicoidea</taxon>
        <taxon>Formicidae</taxon>
        <taxon>Myrmicinae</taxon>
        <taxon>Pogonomyrmex</taxon>
    </lineage>
</organism>